<protein>
    <submittedName>
        <fullName evidence="1">PIG-L family deacetylase</fullName>
    </submittedName>
</protein>
<dbReference type="Gene3D" id="3.40.50.10320">
    <property type="entry name" value="LmbE-like"/>
    <property type="match status" value="1"/>
</dbReference>
<dbReference type="SUPFAM" id="SSF102588">
    <property type="entry name" value="LmbE-like"/>
    <property type="match status" value="1"/>
</dbReference>
<evidence type="ECO:0000313" key="1">
    <source>
        <dbReference type="EMBL" id="MDV3456851.1"/>
    </source>
</evidence>
<dbReference type="PANTHER" id="PTHR12993:SF29">
    <property type="entry name" value="BLR3841 PROTEIN"/>
    <property type="match status" value="1"/>
</dbReference>
<proteinExistence type="predicted"/>
<sequence length="219" mass="24191">MSPLRIGNPAVTLVVAPHADDETIGAYGLIRLLRQRGREVRVVVVTDGAVSHPSSPGWPRARLVAERRRETRRAMRGLGVPAGKIRFLGLPDGGLGEVSAHFRAIARAARRIAGLQLVIAPTRADAHPDHRATADGLAHALLPGVRRLSYLVWGDKMQGHSLFLREGRAMKRAAIRRYRTQMGWIADDPSGFQIAPQELRAFSRPAELFREERPCGRSR</sequence>
<reference evidence="1 2" key="1">
    <citation type="submission" date="2023-10" db="EMBL/GenBank/DDBJ databases">
        <title>Sphingomonas sp. HF-S4 16S ribosomal RNA gene Genome sequencing and assembly.</title>
        <authorList>
            <person name="Lee H."/>
        </authorList>
    </citation>
    <scope>NUCLEOTIDE SEQUENCE [LARGE SCALE GENOMIC DNA]</scope>
    <source>
        <strain evidence="1 2">HF-S4</strain>
    </source>
</reference>
<dbReference type="PANTHER" id="PTHR12993">
    <property type="entry name" value="N-ACETYLGLUCOSAMINYL-PHOSPHATIDYLINOSITOL DE-N-ACETYLASE-RELATED"/>
    <property type="match status" value="1"/>
</dbReference>
<dbReference type="Pfam" id="PF02585">
    <property type="entry name" value="PIG-L"/>
    <property type="match status" value="1"/>
</dbReference>
<dbReference type="EMBL" id="JAWJEJ010000001">
    <property type="protein sequence ID" value="MDV3456851.1"/>
    <property type="molecule type" value="Genomic_DNA"/>
</dbReference>
<organism evidence="1 2">
    <name type="scientific">Sphingomonas agrestis</name>
    <dbReference type="NCBI Taxonomy" id="3080540"/>
    <lineage>
        <taxon>Bacteria</taxon>
        <taxon>Pseudomonadati</taxon>
        <taxon>Pseudomonadota</taxon>
        <taxon>Alphaproteobacteria</taxon>
        <taxon>Sphingomonadales</taxon>
        <taxon>Sphingomonadaceae</taxon>
        <taxon>Sphingomonas</taxon>
    </lineage>
</organism>
<gene>
    <name evidence="1" type="ORF">RZN05_07645</name>
</gene>
<dbReference type="InterPro" id="IPR024078">
    <property type="entry name" value="LmbE-like_dom_sf"/>
</dbReference>
<keyword evidence="2" id="KW-1185">Reference proteome</keyword>
<dbReference type="RefSeq" id="WP_317226020.1">
    <property type="nucleotide sequence ID" value="NZ_JAWJEJ010000001.1"/>
</dbReference>
<accession>A0ABU3Y6A2</accession>
<comment type="caution">
    <text evidence="1">The sequence shown here is derived from an EMBL/GenBank/DDBJ whole genome shotgun (WGS) entry which is preliminary data.</text>
</comment>
<name>A0ABU3Y6A2_9SPHN</name>
<dbReference type="InterPro" id="IPR003737">
    <property type="entry name" value="GlcNAc_PI_deacetylase-related"/>
</dbReference>
<dbReference type="Proteomes" id="UP001273531">
    <property type="component" value="Unassembled WGS sequence"/>
</dbReference>
<evidence type="ECO:0000313" key="2">
    <source>
        <dbReference type="Proteomes" id="UP001273531"/>
    </source>
</evidence>